<dbReference type="CDD" id="cd07557">
    <property type="entry name" value="trimeric_dUTPase"/>
    <property type="match status" value="1"/>
</dbReference>
<dbReference type="EC" id="3.6.1.23" evidence="2"/>
<dbReference type="GO" id="GO:0004170">
    <property type="term" value="F:dUTP diphosphatase activity"/>
    <property type="evidence" value="ECO:0007669"/>
    <property type="project" value="UniProtKB-EC"/>
</dbReference>
<dbReference type="SUPFAM" id="SSF51283">
    <property type="entry name" value="dUTPase-like"/>
    <property type="match status" value="1"/>
</dbReference>
<dbReference type="PANTHER" id="PTHR11241">
    <property type="entry name" value="DEOXYURIDINE 5'-TRIPHOSPHATE NUCLEOTIDOHYDROLASE"/>
    <property type="match status" value="1"/>
</dbReference>
<dbReference type="GO" id="GO:0000287">
    <property type="term" value="F:magnesium ion binding"/>
    <property type="evidence" value="ECO:0007669"/>
    <property type="project" value="InterPro"/>
</dbReference>
<name>A0A8S5NJ57_9CAUD</name>
<dbReference type="GO" id="GO:0046081">
    <property type="term" value="P:dUTP catabolic process"/>
    <property type="evidence" value="ECO:0007669"/>
    <property type="project" value="InterPro"/>
</dbReference>
<dbReference type="GO" id="GO:0006226">
    <property type="term" value="P:dUMP biosynthetic process"/>
    <property type="evidence" value="ECO:0007669"/>
    <property type="project" value="InterPro"/>
</dbReference>
<evidence type="ECO:0000256" key="1">
    <source>
        <dbReference type="ARBA" id="ARBA00006581"/>
    </source>
</evidence>
<accession>A0A8S5NJ57</accession>
<dbReference type="PANTHER" id="PTHR11241:SF0">
    <property type="entry name" value="DEOXYURIDINE 5'-TRIPHOSPHATE NUCLEOTIDOHYDROLASE"/>
    <property type="match status" value="1"/>
</dbReference>
<evidence type="ECO:0000256" key="2">
    <source>
        <dbReference type="ARBA" id="ARBA00012379"/>
    </source>
</evidence>
<dbReference type="InterPro" id="IPR036157">
    <property type="entry name" value="dUTPase-like_sf"/>
</dbReference>
<dbReference type="InterPro" id="IPR008181">
    <property type="entry name" value="dUTPase"/>
</dbReference>
<dbReference type="Gene3D" id="2.70.40.10">
    <property type="match status" value="1"/>
</dbReference>
<dbReference type="InterPro" id="IPR033704">
    <property type="entry name" value="dUTPase_trimeric"/>
</dbReference>
<dbReference type="InterPro" id="IPR029054">
    <property type="entry name" value="dUTPase-like"/>
</dbReference>
<evidence type="ECO:0000259" key="5">
    <source>
        <dbReference type="Pfam" id="PF00692"/>
    </source>
</evidence>
<evidence type="ECO:0000256" key="3">
    <source>
        <dbReference type="ARBA" id="ARBA00022801"/>
    </source>
</evidence>
<evidence type="ECO:0000256" key="4">
    <source>
        <dbReference type="ARBA" id="ARBA00023080"/>
    </source>
</evidence>
<keyword evidence="4" id="KW-0546">Nucleotide metabolism</keyword>
<dbReference type="Pfam" id="PF00692">
    <property type="entry name" value="dUTPase"/>
    <property type="match status" value="1"/>
</dbReference>
<proteinExistence type="inferred from homology"/>
<protein>
    <recommendedName>
        <fullName evidence="2">dUTP diphosphatase</fullName>
        <ecNumber evidence="2">3.6.1.23</ecNumber>
    </recommendedName>
</protein>
<dbReference type="EMBL" id="BK015181">
    <property type="protein sequence ID" value="DAD94713.1"/>
    <property type="molecule type" value="Genomic_DNA"/>
</dbReference>
<comment type="similarity">
    <text evidence="1">Belongs to the dUTPase family.</text>
</comment>
<organism evidence="6">
    <name type="scientific">Siphoviridae sp. ctK0l2</name>
    <dbReference type="NCBI Taxonomy" id="2826243"/>
    <lineage>
        <taxon>Viruses</taxon>
        <taxon>Duplodnaviria</taxon>
        <taxon>Heunggongvirae</taxon>
        <taxon>Uroviricota</taxon>
        <taxon>Caudoviricetes</taxon>
    </lineage>
</organism>
<evidence type="ECO:0000313" key="6">
    <source>
        <dbReference type="EMBL" id="DAD94713.1"/>
    </source>
</evidence>
<sequence>MEYVIIGVLFLIMLLMFFCDIGKYNSYPKESLIRVRYKDTKYSFGTQAVNGDCVDMYVPYDIEYKAGDTVKVDFGVAMELPVGFEAHVYPRSSTFKNTGLLLTNSVGIIDNDYNGDDDTWGAMFYATRDGKLEAGQRVCQFRIFRNQPDLIFLPVKHLGNENRGGYGSTGK</sequence>
<keyword evidence="3" id="KW-0378">Hydrolase</keyword>
<feature type="domain" description="dUTPase-like" evidence="5">
    <location>
        <begin position="55"/>
        <end position="164"/>
    </location>
</feature>
<reference evidence="6" key="1">
    <citation type="journal article" date="2021" name="Proc. Natl. Acad. Sci. U.S.A.">
        <title>A Catalog of Tens of Thousands of Viruses from Human Metagenomes Reveals Hidden Associations with Chronic Diseases.</title>
        <authorList>
            <person name="Tisza M.J."/>
            <person name="Buck C.B."/>
        </authorList>
    </citation>
    <scope>NUCLEOTIDE SEQUENCE</scope>
    <source>
        <strain evidence="6">CtK0l2</strain>
    </source>
</reference>